<protein>
    <submittedName>
        <fullName evidence="1">Uncharacterized protein</fullName>
    </submittedName>
</protein>
<evidence type="ECO:0000313" key="2">
    <source>
        <dbReference type="Proteomes" id="UP000011783"/>
    </source>
</evidence>
<accession>M3GZK8</accession>
<dbReference type="AlphaFoldDB" id="M3GZK8"/>
<dbReference type="EMBL" id="AKWO02000047">
    <property type="protein sequence ID" value="EMG00284.1"/>
    <property type="molecule type" value="Genomic_DNA"/>
</dbReference>
<name>M3GZK8_LEPBO</name>
<evidence type="ECO:0000313" key="1">
    <source>
        <dbReference type="EMBL" id="EMG00284.1"/>
    </source>
</evidence>
<dbReference type="BioCyc" id="LBOR1193007:G11KN-1021-MONOMER"/>
<gene>
    <name evidence="1" type="ORF">LEP1GSC123_2427</name>
</gene>
<dbReference type="Proteomes" id="UP000011783">
    <property type="component" value="Unassembled WGS sequence"/>
</dbReference>
<proteinExistence type="predicted"/>
<organism evidence="1 2">
    <name type="scientific">Leptospira borgpetersenii str. 200701203</name>
    <dbReference type="NCBI Taxonomy" id="1193007"/>
    <lineage>
        <taxon>Bacteria</taxon>
        <taxon>Pseudomonadati</taxon>
        <taxon>Spirochaetota</taxon>
        <taxon>Spirochaetia</taxon>
        <taxon>Leptospirales</taxon>
        <taxon>Leptospiraceae</taxon>
        <taxon>Leptospira</taxon>
    </lineage>
</organism>
<sequence length="69" mass="8140">MNMQGEVIEKIPVTKKMEGITPFDENDVAVTFYGDYAQLLNRQYDVIFDSKNIKRNKYQTSNKQYPIFI</sequence>
<reference evidence="1 2" key="1">
    <citation type="submission" date="2013-01" db="EMBL/GenBank/DDBJ databases">
        <authorList>
            <person name="Harkins D.M."/>
            <person name="Durkin A.S."/>
            <person name="Brinkac L.M."/>
            <person name="Haft D.H."/>
            <person name="Selengut J.D."/>
            <person name="Sanka R."/>
            <person name="DePew J."/>
            <person name="Purushe J."/>
            <person name="Picardeau M."/>
            <person name="Werts C."/>
            <person name="Goarant C."/>
            <person name="Vinetz J.M."/>
            <person name="Sutton G.G."/>
            <person name="Nierman W.C."/>
            <person name="Fouts D.E."/>
        </authorList>
    </citation>
    <scope>NUCLEOTIDE SEQUENCE [LARGE SCALE GENOMIC DNA]</scope>
    <source>
        <strain evidence="1 2">200701203</strain>
    </source>
</reference>
<comment type="caution">
    <text evidence="1">The sequence shown here is derived from an EMBL/GenBank/DDBJ whole genome shotgun (WGS) entry which is preliminary data.</text>
</comment>